<protein>
    <recommendedName>
        <fullName evidence="4">Lipoprotein</fullName>
    </recommendedName>
</protein>
<evidence type="ECO:0000256" key="1">
    <source>
        <dbReference type="SAM" id="MobiDB-lite"/>
    </source>
</evidence>
<evidence type="ECO:0008006" key="4">
    <source>
        <dbReference type="Google" id="ProtNLM"/>
    </source>
</evidence>
<comment type="caution">
    <text evidence="2">The sequence shown here is derived from an EMBL/GenBank/DDBJ whole genome shotgun (WGS) entry which is preliminary data.</text>
</comment>
<feature type="region of interest" description="Disordered" evidence="1">
    <location>
        <begin position="19"/>
        <end position="41"/>
    </location>
</feature>
<organism evidence="2 3">
    <name type="scientific">Lysobacter korlensis</name>
    <dbReference type="NCBI Taxonomy" id="553636"/>
    <lineage>
        <taxon>Bacteria</taxon>
        <taxon>Pseudomonadati</taxon>
        <taxon>Pseudomonadota</taxon>
        <taxon>Gammaproteobacteria</taxon>
        <taxon>Lysobacterales</taxon>
        <taxon>Lysobacteraceae</taxon>
        <taxon>Lysobacter</taxon>
    </lineage>
</organism>
<evidence type="ECO:0000313" key="3">
    <source>
        <dbReference type="Proteomes" id="UP001589896"/>
    </source>
</evidence>
<reference evidence="2 3" key="1">
    <citation type="submission" date="2024-09" db="EMBL/GenBank/DDBJ databases">
        <authorList>
            <person name="Sun Q."/>
            <person name="Mori K."/>
        </authorList>
    </citation>
    <scope>NUCLEOTIDE SEQUENCE [LARGE SCALE GENOMIC DNA]</scope>
    <source>
        <strain evidence="2 3">KCTC 23076</strain>
    </source>
</reference>
<evidence type="ECO:0000313" key="2">
    <source>
        <dbReference type="EMBL" id="MFC0679606.1"/>
    </source>
</evidence>
<dbReference type="EMBL" id="JBHLTG010000004">
    <property type="protein sequence ID" value="MFC0679606.1"/>
    <property type="molecule type" value="Genomic_DNA"/>
</dbReference>
<dbReference type="PROSITE" id="PS51257">
    <property type="entry name" value="PROKAR_LIPOPROTEIN"/>
    <property type="match status" value="1"/>
</dbReference>
<dbReference type="Proteomes" id="UP001589896">
    <property type="component" value="Unassembled WGS sequence"/>
</dbReference>
<dbReference type="RefSeq" id="WP_386670542.1">
    <property type="nucleotide sequence ID" value="NZ_JBHLTG010000004.1"/>
</dbReference>
<gene>
    <name evidence="2" type="ORF">ACFFGH_17350</name>
</gene>
<sequence length="102" mass="11042">MKPFHVLIALALGASSGCGDGSDNQPLPTVDSEGRLTIPAGYKPGPDIELSRVDCEGYLAMTPIDIREEARRMCLQSTTDTERAANPYCKAHRVTEYCTPAK</sequence>
<name>A0ABV6RS37_9GAMM</name>
<proteinExistence type="predicted"/>
<accession>A0ABV6RS37</accession>
<keyword evidence="3" id="KW-1185">Reference proteome</keyword>